<reference evidence="8 9" key="1">
    <citation type="submission" date="2013-03" db="EMBL/GenBank/DDBJ databases">
        <title>The Genome Sequence of Capronia epimyces CBS 606.96.</title>
        <authorList>
            <consortium name="The Broad Institute Genomics Platform"/>
            <person name="Cuomo C."/>
            <person name="de Hoog S."/>
            <person name="Gorbushina A."/>
            <person name="Walker B."/>
            <person name="Young S.K."/>
            <person name="Zeng Q."/>
            <person name="Gargeya S."/>
            <person name="Fitzgerald M."/>
            <person name="Haas B."/>
            <person name="Abouelleil A."/>
            <person name="Allen A.W."/>
            <person name="Alvarado L."/>
            <person name="Arachchi H.M."/>
            <person name="Berlin A.M."/>
            <person name="Chapman S.B."/>
            <person name="Gainer-Dewar J."/>
            <person name="Goldberg J."/>
            <person name="Griggs A."/>
            <person name="Gujja S."/>
            <person name="Hansen M."/>
            <person name="Howarth C."/>
            <person name="Imamovic A."/>
            <person name="Ireland A."/>
            <person name="Larimer J."/>
            <person name="McCowan C."/>
            <person name="Murphy C."/>
            <person name="Pearson M."/>
            <person name="Poon T.W."/>
            <person name="Priest M."/>
            <person name="Roberts A."/>
            <person name="Saif S."/>
            <person name="Shea T."/>
            <person name="Sisk P."/>
            <person name="Sykes S."/>
            <person name="Wortman J."/>
            <person name="Nusbaum C."/>
            <person name="Birren B."/>
        </authorList>
    </citation>
    <scope>NUCLEOTIDE SEQUENCE [LARGE SCALE GENOMIC DNA]</scope>
    <source>
        <strain evidence="8 9">CBS 606.96</strain>
    </source>
</reference>
<dbReference type="GO" id="GO:0022857">
    <property type="term" value="F:transmembrane transporter activity"/>
    <property type="evidence" value="ECO:0007669"/>
    <property type="project" value="InterPro"/>
</dbReference>
<evidence type="ECO:0000313" key="9">
    <source>
        <dbReference type="Proteomes" id="UP000019478"/>
    </source>
</evidence>
<evidence type="ECO:0000256" key="5">
    <source>
        <dbReference type="ARBA" id="ARBA00023136"/>
    </source>
</evidence>
<dbReference type="OrthoDB" id="2985014at2759"/>
<dbReference type="SUPFAM" id="SSF103473">
    <property type="entry name" value="MFS general substrate transporter"/>
    <property type="match status" value="1"/>
</dbReference>
<dbReference type="PANTHER" id="PTHR43791:SF51">
    <property type="entry name" value="MAJOR FACILITATOR SUPERFAMILY (MFS) PROFILE DOMAIN-CONTAINING PROTEIN"/>
    <property type="match status" value="1"/>
</dbReference>
<evidence type="ECO:0000256" key="3">
    <source>
        <dbReference type="ARBA" id="ARBA00022692"/>
    </source>
</evidence>
<dbReference type="GeneID" id="19173635"/>
<keyword evidence="9" id="KW-1185">Reference proteome</keyword>
<gene>
    <name evidence="8" type="ORF">A1O3_09551</name>
</gene>
<feature type="transmembrane region" description="Helical" evidence="6">
    <location>
        <begin position="447"/>
        <end position="468"/>
    </location>
</feature>
<feature type="transmembrane region" description="Helical" evidence="6">
    <location>
        <begin position="96"/>
        <end position="115"/>
    </location>
</feature>
<feature type="transmembrane region" description="Helical" evidence="6">
    <location>
        <begin position="53"/>
        <end position="76"/>
    </location>
</feature>
<feature type="transmembrane region" description="Helical" evidence="6">
    <location>
        <begin position="290"/>
        <end position="310"/>
    </location>
</feature>
<keyword evidence="5 6" id="KW-0472">Membrane</keyword>
<feature type="transmembrane region" description="Helical" evidence="6">
    <location>
        <begin position="354"/>
        <end position="375"/>
    </location>
</feature>
<evidence type="ECO:0000256" key="4">
    <source>
        <dbReference type="ARBA" id="ARBA00022989"/>
    </source>
</evidence>
<evidence type="ECO:0000256" key="6">
    <source>
        <dbReference type="SAM" id="Phobius"/>
    </source>
</evidence>
<feature type="transmembrane region" description="Helical" evidence="6">
    <location>
        <begin position="219"/>
        <end position="241"/>
    </location>
</feature>
<name>W9XIZ8_9EURO</name>
<comment type="subcellular location">
    <subcellularLocation>
        <location evidence="1">Membrane</location>
        <topology evidence="1">Multi-pass membrane protein</topology>
    </subcellularLocation>
</comment>
<evidence type="ECO:0000313" key="8">
    <source>
        <dbReference type="EMBL" id="EXJ77325.1"/>
    </source>
</evidence>
<proteinExistence type="predicted"/>
<feature type="transmembrane region" description="Helical" evidence="6">
    <location>
        <begin position="381"/>
        <end position="400"/>
    </location>
</feature>
<dbReference type="RefSeq" id="XP_007737835.1">
    <property type="nucleotide sequence ID" value="XM_007739645.1"/>
</dbReference>
<dbReference type="PANTHER" id="PTHR43791">
    <property type="entry name" value="PERMEASE-RELATED"/>
    <property type="match status" value="1"/>
</dbReference>
<comment type="caution">
    <text evidence="8">The sequence shown here is derived from an EMBL/GenBank/DDBJ whole genome shotgun (WGS) entry which is preliminary data.</text>
</comment>
<dbReference type="Proteomes" id="UP000019478">
    <property type="component" value="Unassembled WGS sequence"/>
</dbReference>
<dbReference type="EMBL" id="AMGY01000010">
    <property type="protein sequence ID" value="EXJ77325.1"/>
    <property type="molecule type" value="Genomic_DNA"/>
</dbReference>
<dbReference type="Gene3D" id="1.20.1250.20">
    <property type="entry name" value="MFS general substrate transporter like domains"/>
    <property type="match status" value="2"/>
</dbReference>
<evidence type="ECO:0000256" key="1">
    <source>
        <dbReference type="ARBA" id="ARBA00004141"/>
    </source>
</evidence>
<accession>W9XIZ8</accession>
<feature type="transmembrane region" description="Helical" evidence="6">
    <location>
        <begin position="412"/>
        <end position="435"/>
    </location>
</feature>
<organism evidence="8 9">
    <name type="scientific">Capronia epimyces CBS 606.96</name>
    <dbReference type="NCBI Taxonomy" id="1182542"/>
    <lineage>
        <taxon>Eukaryota</taxon>
        <taxon>Fungi</taxon>
        <taxon>Dikarya</taxon>
        <taxon>Ascomycota</taxon>
        <taxon>Pezizomycotina</taxon>
        <taxon>Eurotiomycetes</taxon>
        <taxon>Chaetothyriomycetidae</taxon>
        <taxon>Chaetothyriales</taxon>
        <taxon>Herpotrichiellaceae</taxon>
        <taxon>Capronia</taxon>
    </lineage>
</organism>
<dbReference type="AlphaFoldDB" id="W9XIZ8"/>
<keyword evidence="2" id="KW-0813">Transport</keyword>
<dbReference type="HOGENOM" id="CLU_001265_0_1_1"/>
<dbReference type="InterPro" id="IPR036259">
    <property type="entry name" value="MFS_trans_sf"/>
</dbReference>
<dbReference type="InterPro" id="IPR020846">
    <property type="entry name" value="MFS_dom"/>
</dbReference>
<keyword evidence="3 6" id="KW-0812">Transmembrane</keyword>
<dbReference type="eggNOG" id="KOG2533">
    <property type="taxonomic scope" value="Eukaryota"/>
</dbReference>
<dbReference type="Pfam" id="PF07690">
    <property type="entry name" value="MFS_1"/>
    <property type="match status" value="1"/>
</dbReference>
<dbReference type="PROSITE" id="PS50850">
    <property type="entry name" value="MFS"/>
    <property type="match status" value="1"/>
</dbReference>
<dbReference type="GO" id="GO:0016020">
    <property type="term" value="C:membrane"/>
    <property type="evidence" value="ECO:0007669"/>
    <property type="project" value="UniProtKB-SubCell"/>
</dbReference>
<dbReference type="InterPro" id="IPR011701">
    <property type="entry name" value="MFS"/>
</dbReference>
<evidence type="ECO:0000259" key="7">
    <source>
        <dbReference type="PROSITE" id="PS50850"/>
    </source>
</evidence>
<feature type="transmembrane region" description="Helical" evidence="6">
    <location>
        <begin position="330"/>
        <end position="347"/>
    </location>
</feature>
<feature type="transmembrane region" description="Helical" evidence="6">
    <location>
        <begin position="127"/>
        <end position="145"/>
    </location>
</feature>
<protein>
    <recommendedName>
        <fullName evidence="7">Major facilitator superfamily (MFS) profile domain-containing protein</fullName>
    </recommendedName>
</protein>
<feature type="transmembrane region" description="Helical" evidence="6">
    <location>
        <begin position="188"/>
        <end position="207"/>
    </location>
</feature>
<sequence>MAAEIPAEGPELTKEVGPNKGAIPSVVLAAKLDDDVRNNPVLLRALKKVDRRLLVWLAVLHFVFKFAETNISNAAIMNLEQKTDIRRQLGHLTSSQWAWCISIFWYPYMVFEPVSTMMVKRYTPSGWFARIFFTWGIVSACQAATQNYAGILVCRFLLGVMEAGFYPSIVYHLSFWYHPDKMPLRLGINYNIGVSSGAVAGLIAYGVSFMNGLRGLSGWRWLFLLEGTPMIVIGVITYFILTDYPQTAKFITEEEREAIIAHLPATGPTTRAKFWDKNGLKKLLRDPTHWCFLSIWTFGGIGGFGVTAVLPNIIYDMGLTGTAQTQLMTMPPYGLAWILVVVFGYFINKKKISAFAVAFGMVITQIICFICLITINHTYALYTFFIVACGCTFSIYPILWPERVRSVEGTTTAAIAFGLTNAVGCLAGIIGPQIFQTKFGPRYRLSYGIALVFLVGSSISVVAAWYFCRRKFARQLQEINEPHGVEVIAEEDGDLKVVT</sequence>
<evidence type="ECO:0000256" key="2">
    <source>
        <dbReference type="ARBA" id="ARBA00022448"/>
    </source>
</evidence>
<feature type="domain" description="Major facilitator superfamily (MFS) profile" evidence="7">
    <location>
        <begin position="53"/>
        <end position="475"/>
    </location>
</feature>
<keyword evidence="4 6" id="KW-1133">Transmembrane helix</keyword>